<dbReference type="Gene3D" id="2.60.120.260">
    <property type="entry name" value="Galactose-binding domain-like"/>
    <property type="match status" value="1"/>
</dbReference>
<reference evidence="3" key="3">
    <citation type="submission" date="2015-06" db="UniProtKB">
        <authorList>
            <consortium name="EnsemblMetazoa"/>
        </authorList>
    </citation>
    <scope>IDENTIFICATION</scope>
</reference>
<keyword evidence="4" id="KW-1185">Reference proteome</keyword>
<evidence type="ECO:0000313" key="4">
    <source>
        <dbReference type="Proteomes" id="UP000014760"/>
    </source>
</evidence>
<dbReference type="AlphaFoldDB" id="R7UIN9"/>
<name>R7UIN9_CAPTE</name>
<dbReference type="EMBL" id="AMQN01001527">
    <property type="status" value="NOT_ANNOTATED_CDS"/>
    <property type="molecule type" value="Genomic_DNA"/>
</dbReference>
<dbReference type="HOGENOM" id="CLU_053033_1_0_1"/>
<dbReference type="OrthoDB" id="9973968at2759"/>
<sequence>MVFDANTDPAIPVLNDLTGGILARYVRLLPLTYHTFPTIRWELLGCSKDIRPFVNYHPSPAITSRVSSISNCTKVVDTANNQIRMQWNGLMTNFNTTNVILSGSSLICSRYFTRVGIVVNSTGCNTQYDMCKMEASAVDGTCLAACNLRDWQVGQPFDLLLVVTGDDAELCDVSIDHCLVASMWPAGRSVIDDWDTFRQEISAK</sequence>
<dbReference type="SUPFAM" id="SSF49785">
    <property type="entry name" value="Galactose-binding domain-like"/>
    <property type="match status" value="1"/>
</dbReference>
<proteinExistence type="predicted"/>
<dbReference type="InterPro" id="IPR000421">
    <property type="entry name" value="FA58C"/>
</dbReference>
<protein>
    <recommendedName>
        <fullName evidence="1">F5/8 type C domain-containing protein</fullName>
    </recommendedName>
</protein>
<dbReference type="InterPro" id="IPR008979">
    <property type="entry name" value="Galactose-bd-like_sf"/>
</dbReference>
<reference evidence="2 4" key="2">
    <citation type="journal article" date="2013" name="Nature">
        <title>Insights into bilaterian evolution from three spiralian genomes.</title>
        <authorList>
            <person name="Simakov O."/>
            <person name="Marletaz F."/>
            <person name="Cho S.J."/>
            <person name="Edsinger-Gonzales E."/>
            <person name="Havlak P."/>
            <person name="Hellsten U."/>
            <person name="Kuo D.H."/>
            <person name="Larsson T."/>
            <person name="Lv J."/>
            <person name="Arendt D."/>
            <person name="Savage R."/>
            <person name="Osoegawa K."/>
            <person name="de Jong P."/>
            <person name="Grimwood J."/>
            <person name="Chapman J.A."/>
            <person name="Shapiro H."/>
            <person name="Aerts A."/>
            <person name="Otillar R.P."/>
            <person name="Terry A.Y."/>
            <person name="Boore J.L."/>
            <person name="Grigoriev I.V."/>
            <person name="Lindberg D.R."/>
            <person name="Seaver E.C."/>
            <person name="Weisblat D.A."/>
            <person name="Putnam N.H."/>
            <person name="Rokhsar D.S."/>
        </authorList>
    </citation>
    <scope>NUCLEOTIDE SEQUENCE</scope>
    <source>
        <strain evidence="2 4">I ESC-2004</strain>
    </source>
</reference>
<feature type="domain" description="F5/8 type C" evidence="1">
    <location>
        <begin position="1"/>
        <end position="46"/>
    </location>
</feature>
<evidence type="ECO:0000313" key="2">
    <source>
        <dbReference type="EMBL" id="ELU03137.1"/>
    </source>
</evidence>
<dbReference type="Proteomes" id="UP000014760">
    <property type="component" value="Unassembled WGS sequence"/>
</dbReference>
<evidence type="ECO:0000259" key="1">
    <source>
        <dbReference type="PROSITE" id="PS50022"/>
    </source>
</evidence>
<dbReference type="EnsemblMetazoa" id="CapteT198324">
    <property type="protein sequence ID" value="CapteP198324"/>
    <property type="gene ID" value="CapteG198324"/>
</dbReference>
<reference evidence="4" key="1">
    <citation type="submission" date="2012-12" db="EMBL/GenBank/DDBJ databases">
        <authorList>
            <person name="Hellsten U."/>
            <person name="Grimwood J."/>
            <person name="Chapman J.A."/>
            <person name="Shapiro H."/>
            <person name="Aerts A."/>
            <person name="Otillar R.P."/>
            <person name="Terry A.Y."/>
            <person name="Boore J.L."/>
            <person name="Simakov O."/>
            <person name="Marletaz F."/>
            <person name="Cho S.-J."/>
            <person name="Edsinger-Gonzales E."/>
            <person name="Havlak P."/>
            <person name="Kuo D.-H."/>
            <person name="Larsson T."/>
            <person name="Lv J."/>
            <person name="Arendt D."/>
            <person name="Savage R."/>
            <person name="Osoegawa K."/>
            <person name="de Jong P."/>
            <person name="Lindberg D.R."/>
            <person name="Seaver E.C."/>
            <person name="Weisblat D.A."/>
            <person name="Putnam N.H."/>
            <person name="Grigoriev I.V."/>
            <person name="Rokhsar D.S."/>
        </authorList>
    </citation>
    <scope>NUCLEOTIDE SEQUENCE</scope>
    <source>
        <strain evidence="4">I ESC-2004</strain>
    </source>
</reference>
<evidence type="ECO:0000313" key="3">
    <source>
        <dbReference type="EnsemblMetazoa" id="CapteP198324"/>
    </source>
</evidence>
<dbReference type="PROSITE" id="PS50022">
    <property type="entry name" value="FA58C_3"/>
    <property type="match status" value="1"/>
</dbReference>
<gene>
    <name evidence="2" type="ORF">CAPTEDRAFT_198324</name>
</gene>
<organism evidence="2">
    <name type="scientific">Capitella teleta</name>
    <name type="common">Polychaete worm</name>
    <dbReference type="NCBI Taxonomy" id="283909"/>
    <lineage>
        <taxon>Eukaryota</taxon>
        <taxon>Metazoa</taxon>
        <taxon>Spiralia</taxon>
        <taxon>Lophotrochozoa</taxon>
        <taxon>Annelida</taxon>
        <taxon>Polychaeta</taxon>
        <taxon>Sedentaria</taxon>
        <taxon>Scolecida</taxon>
        <taxon>Capitellidae</taxon>
        <taxon>Capitella</taxon>
    </lineage>
</organism>
<accession>R7UIN9</accession>
<dbReference type="EMBL" id="KB303456">
    <property type="protein sequence ID" value="ELU03137.1"/>
    <property type="molecule type" value="Genomic_DNA"/>
</dbReference>